<protein>
    <recommendedName>
        <fullName evidence="1">Protein kinase domain-containing protein</fullName>
    </recommendedName>
</protein>
<evidence type="ECO:0000313" key="2">
    <source>
        <dbReference type="EMBL" id="KAF5318060.1"/>
    </source>
</evidence>
<keyword evidence="3" id="KW-1185">Reference proteome</keyword>
<dbReference type="Pfam" id="PF00069">
    <property type="entry name" value="Pkinase"/>
    <property type="match status" value="1"/>
</dbReference>
<dbReference type="AlphaFoldDB" id="A0A8H5B7L5"/>
<reference evidence="2 3" key="1">
    <citation type="journal article" date="2020" name="ISME J.">
        <title>Uncovering the hidden diversity of litter-decomposition mechanisms in mushroom-forming fungi.</title>
        <authorList>
            <person name="Floudas D."/>
            <person name="Bentzer J."/>
            <person name="Ahren D."/>
            <person name="Johansson T."/>
            <person name="Persson P."/>
            <person name="Tunlid A."/>
        </authorList>
    </citation>
    <scope>NUCLEOTIDE SEQUENCE [LARGE SCALE GENOMIC DNA]</scope>
    <source>
        <strain evidence="2 3">CBS 101986</strain>
    </source>
</reference>
<dbReference type="Gene3D" id="1.10.510.10">
    <property type="entry name" value="Transferase(Phosphotransferase) domain 1"/>
    <property type="match status" value="1"/>
</dbReference>
<accession>A0A8H5B7L5</accession>
<comment type="caution">
    <text evidence="2">The sequence shown here is derived from an EMBL/GenBank/DDBJ whole genome shotgun (WGS) entry which is preliminary data.</text>
</comment>
<dbReference type="EMBL" id="JAACJJ010000031">
    <property type="protein sequence ID" value="KAF5318060.1"/>
    <property type="molecule type" value="Genomic_DNA"/>
</dbReference>
<evidence type="ECO:0000313" key="3">
    <source>
        <dbReference type="Proteomes" id="UP000567179"/>
    </source>
</evidence>
<dbReference type="PROSITE" id="PS50011">
    <property type="entry name" value="PROTEIN_KINASE_DOM"/>
    <property type="match status" value="1"/>
</dbReference>
<organism evidence="2 3">
    <name type="scientific">Psilocybe cf. subviscida</name>
    <dbReference type="NCBI Taxonomy" id="2480587"/>
    <lineage>
        <taxon>Eukaryota</taxon>
        <taxon>Fungi</taxon>
        <taxon>Dikarya</taxon>
        <taxon>Basidiomycota</taxon>
        <taxon>Agaricomycotina</taxon>
        <taxon>Agaricomycetes</taxon>
        <taxon>Agaricomycetidae</taxon>
        <taxon>Agaricales</taxon>
        <taxon>Agaricineae</taxon>
        <taxon>Strophariaceae</taxon>
        <taxon>Psilocybe</taxon>
    </lineage>
</organism>
<dbReference type="SMART" id="SM00220">
    <property type="entry name" value="S_TKc"/>
    <property type="match status" value="1"/>
</dbReference>
<gene>
    <name evidence="2" type="ORF">D9619_012086</name>
</gene>
<dbReference type="SUPFAM" id="SSF56112">
    <property type="entry name" value="Protein kinase-like (PK-like)"/>
    <property type="match status" value="1"/>
</dbReference>
<dbReference type="InterPro" id="IPR050235">
    <property type="entry name" value="CK1_Ser-Thr_kinase"/>
</dbReference>
<evidence type="ECO:0000259" key="1">
    <source>
        <dbReference type="PROSITE" id="PS50011"/>
    </source>
</evidence>
<dbReference type="Proteomes" id="UP000567179">
    <property type="component" value="Unassembled WGS sequence"/>
</dbReference>
<dbReference type="GO" id="GO:0004672">
    <property type="term" value="F:protein kinase activity"/>
    <property type="evidence" value="ECO:0007669"/>
    <property type="project" value="InterPro"/>
</dbReference>
<dbReference type="InterPro" id="IPR011009">
    <property type="entry name" value="Kinase-like_dom_sf"/>
</dbReference>
<feature type="domain" description="Protein kinase" evidence="1">
    <location>
        <begin position="134"/>
        <end position="440"/>
    </location>
</feature>
<sequence>MGRTSVSPAQGANASSNSSNIAQRLACHTKITIAISEALYALCIADLYQCPENEDQTESTHYCSMRHPCVLAQHALHPILVNFRLVCKFWDWIIVHEVEDRFLQPQPEIEAVYYPYTWHINTKVRRAILHGQFRVFRTIDTEGGNSGVFRAYNYRSDISQGCRSPSQAIVKAWADEDDQERQTEERAYTILTDACANDLAIPRLLAKGWDKDHTLFSLVLEDVGASLDTLMSSVGPLNERAIAGLAIQLIDCYAKIHRLGIIHNGVKPGNICLSATTNKIYLIDFGLSYFLDIDKLPFRGTGIDNSKENLHILFGRNSGQIVGNRLFLSVLGQYGMLQSQRDDLESLGYLFSYLRHGRLPWNHKDDNIWQLKMATPASVLFENMDVCFLKYWKDVKSLAFGEMADYEMLKGHFSECWKRNCFAGSPGEVNWALDDLSGIN</sequence>
<name>A0A8H5B7L5_9AGAR</name>
<dbReference type="GO" id="GO:0005524">
    <property type="term" value="F:ATP binding"/>
    <property type="evidence" value="ECO:0007669"/>
    <property type="project" value="InterPro"/>
</dbReference>
<dbReference type="InterPro" id="IPR000719">
    <property type="entry name" value="Prot_kinase_dom"/>
</dbReference>
<proteinExistence type="predicted"/>
<dbReference type="OrthoDB" id="5979581at2759"/>
<dbReference type="PANTHER" id="PTHR11909">
    <property type="entry name" value="CASEIN KINASE-RELATED"/>
    <property type="match status" value="1"/>
</dbReference>